<dbReference type="NCBIfam" id="TIGR04416">
    <property type="entry name" value="group_II_RT_mat"/>
    <property type="match status" value="1"/>
</dbReference>
<dbReference type="PANTHER" id="PTHR34047:SF8">
    <property type="entry name" value="PROTEIN YKFC"/>
    <property type="match status" value="1"/>
</dbReference>
<evidence type="ECO:0000256" key="3">
    <source>
        <dbReference type="ARBA" id="ARBA00022695"/>
    </source>
</evidence>
<evidence type="ECO:0000256" key="9">
    <source>
        <dbReference type="ARBA" id="ARBA00048173"/>
    </source>
</evidence>
<dbReference type="PRINTS" id="PR00866">
    <property type="entry name" value="RNADNAPOLMS"/>
</dbReference>
<dbReference type="EMBL" id="QFFI01000028">
    <property type="protein sequence ID" value="PWG61685.1"/>
    <property type="molecule type" value="Genomic_DNA"/>
</dbReference>
<dbReference type="PANTHER" id="PTHR34047">
    <property type="entry name" value="NUCLEAR INTRON MATURASE 1, MITOCHONDRIAL-RELATED"/>
    <property type="match status" value="1"/>
</dbReference>
<dbReference type="OrthoDB" id="9793236at2"/>
<keyword evidence="2" id="KW-0808">Transferase</keyword>
<sequence>MAEAGVGEAAERLPHPRRADGGTVGGTGDGRQAAAVRSRRAGSESTALLEAALCRENLMAAYRRVVRNKGAAGIDGVTVDELWAYCQAHWPSIRERLLEGRYRPSPVREVRIPKPGGGSRALGIPTVIDRLIQQALVQVLSPILDPTFSGDSYGFRPGRSAHQAVERARGHVAAGRRWVVDLDLAQFFDRVNHDVLMARLARRIKDKRVLRLIRRYLQAGVMAGGVVSPRAAGTPQGGPLSPLLSNVLLDELDRELERRGHRFVRHADDVSVYVCSPEAGARVLASLERFLWRRLRLVVNREKSAVDRPWKRTLLGYTMTAHREPKLRVAPSSVQRLKARLRAALRRGRGRNLQRVLAALQPVIRGWVAYFRLAETKAAFEALDQWLRRRLRCLLWRQWKHWRTRARRLMQHGVERLRAYRSATNGRGPWWNAGAAHMHAAIPARWLHRQGLVSFLGEHRRLASTT</sequence>
<dbReference type="GO" id="GO:0051607">
    <property type="term" value="P:defense response to virus"/>
    <property type="evidence" value="ECO:0007669"/>
    <property type="project" value="UniProtKB-KW"/>
</dbReference>
<dbReference type="SUPFAM" id="SSF56672">
    <property type="entry name" value="DNA/RNA polymerases"/>
    <property type="match status" value="1"/>
</dbReference>
<keyword evidence="4" id="KW-0479">Metal-binding</keyword>
<reference evidence="12 13" key="1">
    <citation type="submission" date="2018-05" db="EMBL/GenBank/DDBJ databases">
        <title>Spiribacter halobius sp. nov., a moderately halophilic bacterium isolated from marine solar saltern.</title>
        <authorList>
            <person name="Zheng W.-S."/>
            <person name="Lu D.-C."/>
            <person name="Du Z.-J."/>
        </authorList>
    </citation>
    <scope>NUCLEOTIDE SEQUENCE [LARGE SCALE GENOMIC DNA]</scope>
    <source>
        <strain evidence="12 13">E85</strain>
    </source>
</reference>
<dbReference type="EC" id="2.7.7.49" evidence="1"/>
<feature type="region of interest" description="Disordered" evidence="10">
    <location>
        <begin position="1"/>
        <end position="30"/>
    </location>
</feature>
<evidence type="ECO:0000256" key="1">
    <source>
        <dbReference type="ARBA" id="ARBA00012493"/>
    </source>
</evidence>
<dbReference type="Pfam" id="PF08388">
    <property type="entry name" value="GIIM"/>
    <property type="match status" value="1"/>
</dbReference>
<evidence type="ECO:0000313" key="13">
    <source>
        <dbReference type="Proteomes" id="UP000245474"/>
    </source>
</evidence>
<keyword evidence="7" id="KW-0051">Antiviral defense</keyword>
<dbReference type="GO" id="GO:0003723">
    <property type="term" value="F:RNA binding"/>
    <property type="evidence" value="ECO:0007669"/>
    <property type="project" value="InterPro"/>
</dbReference>
<evidence type="ECO:0000256" key="2">
    <source>
        <dbReference type="ARBA" id="ARBA00022679"/>
    </source>
</evidence>
<dbReference type="Proteomes" id="UP000245474">
    <property type="component" value="Unassembled WGS sequence"/>
</dbReference>
<evidence type="ECO:0000313" key="12">
    <source>
        <dbReference type="EMBL" id="PWG61685.1"/>
    </source>
</evidence>
<dbReference type="Pfam" id="PF00078">
    <property type="entry name" value="RVT_1"/>
    <property type="match status" value="1"/>
</dbReference>
<evidence type="ECO:0000256" key="4">
    <source>
        <dbReference type="ARBA" id="ARBA00022723"/>
    </source>
</evidence>
<dbReference type="InterPro" id="IPR051083">
    <property type="entry name" value="GrpII_Intron_Splice-Mob/Def"/>
</dbReference>
<dbReference type="InterPro" id="IPR000477">
    <property type="entry name" value="RT_dom"/>
</dbReference>
<dbReference type="PROSITE" id="PS50878">
    <property type="entry name" value="RT_POL"/>
    <property type="match status" value="1"/>
</dbReference>
<evidence type="ECO:0000256" key="10">
    <source>
        <dbReference type="SAM" id="MobiDB-lite"/>
    </source>
</evidence>
<dbReference type="CDD" id="cd01651">
    <property type="entry name" value="RT_G2_intron"/>
    <property type="match status" value="1"/>
</dbReference>
<keyword evidence="13" id="KW-1185">Reference proteome</keyword>
<dbReference type="InterPro" id="IPR013597">
    <property type="entry name" value="Mat_intron_G2"/>
</dbReference>
<accession>A0A2U2MXL2</accession>
<keyword evidence="6 12" id="KW-0695">RNA-directed DNA polymerase</keyword>
<evidence type="ECO:0000256" key="6">
    <source>
        <dbReference type="ARBA" id="ARBA00022918"/>
    </source>
</evidence>
<dbReference type="InterPro" id="IPR030931">
    <property type="entry name" value="Group_II_RT_mat"/>
</dbReference>
<proteinExistence type="inferred from homology"/>
<evidence type="ECO:0000256" key="7">
    <source>
        <dbReference type="ARBA" id="ARBA00023118"/>
    </source>
</evidence>
<comment type="catalytic activity">
    <reaction evidence="9">
        <text>DNA(n) + a 2'-deoxyribonucleoside 5'-triphosphate = DNA(n+1) + diphosphate</text>
        <dbReference type="Rhea" id="RHEA:22508"/>
        <dbReference type="Rhea" id="RHEA-COMP:17339"/>
        <dbReference type="Rhea" id="RHEA-COMP:17340"/>
        <dbReference type="ChEBI" id="CHEBI:33019"/>
        <dbReference type="ChEBI" id="CHEBI:61560"/>
        <dbReference type="ChEBI" id="CHEBI:173112"/>
        <dbReference type="EC" id="2.7.7.49"/>
    </reaction>
</comment>
<evidence type="ECO:0000259" key="11">
    <source>
        <dbReference type="PROSITE" id="PS50878"/>
    </source>
</evidence>
<evidence type="ECO:0000256" key="5">
    <source>
        <dbReference type="ARBA" id="ARBA00022842"/>
    </source>
</evidence>
<feature type="domain" description="Reverse transcriptase" evidence="11">
    <location>
        <begin position="93"/>
        <end position="319"/>
    </location>
</feature>
<dbReference type="AlphaFoldDB" id="A0A2U2MXL2"/>
<feature type="compositionally biased region" description="Basic and acidic residues" evidence="10">
    <location>
        <begin position="9"/>
        <end position="20"/>
    </location>
</feature>
<keyword evidence="3" id="KW-0548">Nucleotidyltransferase</keyword>
<gene>
    <name evidence="12" type="primary">ltrA</name>
    <name evidence="12" type="ORF">DEM34_15100</name>
</gene>
<keyword evidence="5" id="KW-0460">Magnesium</keyword>
<comment type="similarity">
    <text evidence="8">Belongs to the bacterial reverse transcriptase family.</text>
</comment>
<dbReference type="GO" id="GO:0003964">
    <property type="term" value="F:RNA-directed DNA polymerase activity"/>
    <property type="evidence" value="ECO:0007669"/>
    <property type="project" value="UniProtKB-KW"/>
</dbReference>
<dbReference type="InterPro" id="IPR043502">
    <property type="entry name" value="DNA/RNA_pol_sf"/>
</dbReference>
<protein>
    <recommendedName>
        <fullName evidence="1">RNA-directed DNA polymerase</fullName>
        <ecNumber evidence="1">2.7.7.49</ecNumber>
    </recommendedName>
</protein>
<dbReference type="InterPro" id="IPR000123">
    <property type="entry name" value="Reverse_transcriptase_msDNA"/>
</dbReference>
<dbReference type="GO" id="GO:0046872">
    <property type="term" value="F:metal ion binding"/>
    <property type="evidence" value="ECO:0007669"/>
    <property type="project" value="UniProtKB-KW"/>
</dbReference>
<evidence type="ECO:0000256" key="8">
    <source>
        <dbReference type="ARBA" id="ARBA00034120"/>
    </source>
</evidence>
<organism evidence="12 13">
    <name type="scientific">Sediminicurvatus halobius</name>
    <dbReference type="NCBI Taxonomy" id="2182432"/>
    <lineage>
        <taxon>Bacteria</taxon>
        <taxon>Pseudomonadati</taxon>
        <taxon>Pseudomonadota</taxon>
        <taxon>Gammaproteobacteria</taxon>
        <taxon>Chromatiales</taxon>
        <taxon>Ectothiorhodospiraceae</taxon>
        <taxon>Sediminicurvatus</taxon>
    </lineage>
</organism>
<name>A0A2U2MXL2_9GAMM</name>
<comment type="caution">
    <text evidence="12">The sequence shown here is derived from an EMBL/GenBank/DDBJ whole genome shotgun (WGS) entry which is preliminary data.</text>
</comment>